<dbReference type="CDD" id="cd00593">
    <property type="entry name" value="RIBOc"/>
    <property type="match status" value="1"/>
</dbReference>
<dbReference type="Pfam" id="PF14622">
    <property type="entry name" value="Ribonucleas_3_3"/>
    <property type="match status" value="1"/>
</dbReference>
<keyword evidence="10 16" id="KW-0479">Metal-binding</keyword>
<dbReference type="RefSeq" id="WP_088919485.1">
    <property type="nucleotide sequence ID" value="NZ_CP018632.1"/>
</dbReference>
<feature type="domain" description="DRBM" evidence="17">
    <location>
        <begin position="153"/>
        <end position="223"/>
    </location>
</feature>
<evidence type="ECO:0000259" key="18">
    <source>
        <dbReference type="PROSITE" id="PS50142"/>
    </source>
</evidence>
<keyword evidence="14 16" id="KW-0694">RNA-binding</keyword>
<feature type="active site" evidence="16">
    <location>
        <position position="43"/>
    </location>
</feature>
<dbReference type="FunFam" id="3.30.160.20:FF:000003">
    <property type="entry name" value="Ribonuclease 3"/>
    <property type="match status" value="1"/>
</dbReference>
<dbReference type="PANTHER" id="PTHR14950">
    <property type="entry name" value="DICER-RELATED"/>
    <property type="match status" value="1"/>
</dbReference>
<evidence type="ECO:0000256" key="12">
    <source>
        <dbReference type="ARBA" id="ARBA00022801"/>
    </source>
</evidence>
<dbReference type="OrthoDB" id="9805026at2"/>
<dbReference type="InterPro" id="IPR011907">
    <property type="entry name" value="RNase_III"/>
</dbReference>
<feature type="binding site" evidence="16">
    <location>
        <position position="39"/>
    </location>
    <ligand>
        <name>Mg(2+)</name>
        <dbReference type="ChEBI" id="CHEBI:18420"/>
    </ligand>
</feature>
<comment type="subcellular location">
    <subcellularLocation>
        <location evidence="2 16">Cytoplasm</location>
    </subcellularLocation>
</comment>
<comment type="catalytic activity">
    <reaction evidence="1 16">
        <text>Endonucleolytic cleavage to 5'-phosphomonoester.</text>
        <dbReference type="EC" id="3.1.26.3"/>
    </reaction>
</comment>
<dbReference type="GO" id="GO:0042802">
    <property type="term" value="F:identical protein binding"/>
    <property type="evidence" value="ECO:0007669"/>
    <property type="project" value="UniProtKB-ARBA"/>
</dbReference>
<dbReference type="SUPFAM" id="SSF69065">
    <property type="entry name" value="RNase III domain-like"/>
    <property type="match status" value="1"/>
</dbReference>
<comment type="similarity">
    <text evidence="3">Belongs to the ribonuclease III family.</text>
</comment>
<evidence type="ECO:0000256" key="10">
    <source>
        <dbReference type="ARBA" id="ARBA00022723"/>
    </source>
</evidence>
<dbReference type="GO" id="GO:0006397">
    <property type="term" value="P:mRNA processing"/>
    <property type="evidence" value="ECO:0007669"/>
    <property type="project" value="UniProtKB-UniRule"/>
</dbReference>
<dbReference type="InterPro" id="IPR014720">
    <property type="entry name" value="dsRBD_dom"/>
</dbReference>
<dbReference type="Proteomes" id="UP000250079">
    <property type="component" value="Chromosome"/>
</dbReference>
<evidence type="ECO:0000256" key="16">
    <source>
        <dbReference type="HAMAP-Rule" id="MF_00104"/>
    </source>
</evidence>
<keyword evidence="9 16" id="KW-0540">Nuclease</keyword>
<evidence type="ECO:0000256" key="2">
    <source>
        <dbReference type="ARBA" id="ARBA00004496"/>
    </source>
</evidence>
<dbReference type="PROSITE" id="PS00517">
    <property type="entry name" value="RNASE_3_1"/>
    <property type="match status" value="1"/>
</dbReference>
<evidence type="ECO:0000256" key="3">
    <source>
        <dbReference type="ARBA" id="ARBA00010183"/>
    </source>
</evidence>
<reference evidence="19 20" key="1">
    <citation type="submission" date="2016-12" db="EMBL/GenBank/DDBJ databases">
        <authorList>
            <person name="Song W.-J."/>
            <person name="Kurnit D.M."/>
        </authorList>
    </citation>
    <scope>NUCLEOTIDE SEQUENCE [LARGE SCALE GENOMIC DNA]</scope>
    <source>
        <strain evidence="19 20">IMCC3135</strain>
    </source>
</reference>
<evidence type="ECO:0000256" key="15">
    <source>
        <dbReference type="ARBA" id="ARBA00049596"/>
    </source>
</evidence>
<keyword evidence="5 16" id="KW-0963">Cytoplasm</keyword>
<evidence type="ECO:0000256" key="5">
    <source>
        <dbReference type="ARBA" id="ARBA00022490"/>
    </source>
</evidence>
<evidence type="ECO:0000256" key="8">
    <source>
        <dbReference type="ARBA" id="ARBA00022694"/>
    </source>
</evidence>
<sequence>MADLGILLKQLDYRFKDSSLLDEALSHRSSGSHNYERLEFLGDSFLNFVIAAELYNSRPDEDEGALSRLRASLVRQSTLAEIARELNLGDFMNLGIGELRSGGFRRDSILSDVVESIIGAVFMDSGHEAARALILRLYKDRVVNLPPSAELKDPKTRLQELLQGRSLSRPEYEVVDASGKSHDMSFTVACTLPELTLKVRATATSRRKAEQAAAARMLEDLQQQLNT</sequence>
<evidence type="ECO:0000256" key="1">
    <source>
        <dbReference type="ARBA" id="ARBA00000109"/>
    </source>
</evidence>
<dbReference type="Gene3D" id="3.30.160.20">
    <property type="match status" value="1"/>
</dbReference>
<keyword evidence="13 16" id="KW-0460">Magnesium</keyword>
<dbReference type="InterPro" id="IPR036389">
    <property type="entry name" value="RNase_III_sf"/>
</dbReference>
<evidence type="ECO:0000256" key="9">
    <source>
        <dbReference type="ARBA" id="ARBA00022722"/>
    </source>
</evidence>
<keyword evidence="20" id="KW-1185">Reference proteome</keyword>
<dbReference type="EMBL" id="CP018632">
    <property type="protein sequence ID" value="ASJ74454.1"/>
    <property type="molecule type" value="Genomic_DNA"/>
</dbReference>
<keyword evidence="6 16" id="KW-0698">rRNA processing</keyword>
<dbReference type="InterPro" id="IPR000999">
    <property type="entry name" value="RNase_III_dom"/>
</dbReference>
<name>A0A2Z2P3R0_9GAMM</name>
<evidence type="ECO:0000256" key="13">
    <source>
        <dbReference type="ARBA" id="ARBA00022842"/>
    </source>
</evidence>
<organism evidence="19 20">
    <name type="scientific">Granulosicoccus antarcticus IMCC3135</name>
    <dbReference type="NCBI Taxonomy" id="1192854"/>
    <lineage>
        <taxon>Bacteria</taxon>
        <taxon>Pseudomonadati</taxon>
        <taxon>Pseudomonadota</taxon>
        <taxon>Gammaproteobacteria</taxon>
        <taxon>Chromatiales</taxon>
        <taxon>Granulosicoccaceae</taxon>
        <taxon>Granulosicoccus</taxon>
    </lineage>
</organism>
<keyword evidence="7 16" id="KW-0507">mRNA processing</keyword>
<evidence type="ECO:0000256" key="6">
    <source>
        <dbReference type="ARBA" id="ARBA00022552"/>
    </source>
</evidence>
<feature type="active site" evidence="16">
    <location>
        <position position="115"/>
    </location>
</feature>
<gene>
    <name evidence="16 19" type="primary">rnc</name>
    <name evidence="19" type="ORF">IMCC3135_21910</name>
</gene>
<dbReference type="GO" id="GO:0005737">
    <property type="term" value="C:cytoplasm"/>
    <property type="evidence" value="ECO:0007669"/>
    <property type="project" value="UniProtKB-SubCell"/>
</dbReference>
<evidence type="ECO:0000313" key="20">
    <source>
        <dbReference type="Proteomes" id="UP000250079"/>
    </source>
</evidence>
<dbReference type="GO" id="GO:0006364">
    <property type="term" value="P:rRNA processing"/>
    <property type="evidence" value="ECO:0007669"/>
    <property type="project" value="UniProtKB-UniRule"/>
</dbReference>
<dbReference type="PROSITE" id="PS50142">
    <property type="entry name" value="RNASE_3_2"/>
    <property type="match status" value="1"/>
</dbReference>
<proteinExistence type="inferred from homology"/>
<dbReference type="SUPFAM" id="SSF54768">
    <property type="entry name" value="dsRNA-binding domain-like"/>
    <property type="match status" value="1"/>
</dbReference>
<dbReference type="GO" id="GO:0046872">
    <property type="term" value="F:metal ion binding"/>
    <property type="evidence" value="ECO:0007669"/>
    <property type="project" value="UniProtKB-KW"/>
</dbReference>
<accession>A0A2Z2P3R0</accession>
<keyword evidence="16" id="KW-0699">rRNA-binding</keyword>
<dbReference type="KEGG" id="gai:IMCC3135_21910"/>
<evidence type="ECO:0000259" key="17">
    <source>
        <dbReference type="PROSITE" id="PS50137"/>
    </source>
</evidence>
<feature type="binding site" evidence="16">
    <location>
        <position position="112"/>
    </location>
    <ligand>
        <name>Mg(2+)</name>
        <dbReference type="ChEBI" id="CHEBI:18420"/>
    </ligand>
</feature>
<dbReference type="SMART" id="SM00535">
    <property type="entry name" value="RIBOc"/>
    <property type="match status" value="1"/>
</dbReference>
<keyword evidence="12 16" id="KW-0378">Hydrolase</keyword>
<dbReference type="Gene3D" id="1.10.1520.10">
    <property type="entry name" value="Ribonuclease III domain"/>
    <property type="match status" value="1"/>
</dbReference>
<keyword evidence="8 16" id="KW-0819">tRNA processing</keyword>
<feature type="binding site" evidence="16">
    <location>
        <position position="115"/>
    </location>
    <ligand>
        <name>Mg(2+)</name>
        <dbReference type="ChEBI" id="CHEBI:18420"/>
    </ligand>
</feature>
<dbReference type="GO" id="GO:0008033">
    <property type="term" value="P:tRNA processing"/>
    <property type="evidence" value="ECO:0007669"/>
    <property type="project" value="UniProtKB-KW"/>
</dbReference>
<dbReference type="PROSITE" id="PS50137">
    <property type="entry name" value="DS_RBD"/>
    <property type="match status" value="1"/>
</dbReference>
<keyword evidence="11 16" id="KW-0255">Endonuclease</keyword>
<dbReference type="SMART" id="SM00358">
    <property type="entry name" value="DSRM"/>
    <property type="match status" value="1"/>
</dbReference>
<dbReference type="GO" id="GO:0004525">
    <property type="term" value="F:ribonuclease III activity"/>
    <property type="evidence" value="ECO:0007669"/>
    <property type="project" value="UniProtKB-UniRule"/>
</dbReference>
<evidence type="ECO:0000256" key="11">
    <source>
        <dbReference type="ARBA" id="ARBA00022759"/>
    </source>
</evidence>
<feature type="domain" description="RNase III" evidence="18">
    <location>
        <begin position="4"/>
        <end position="126"/>
    </location>
</feature>
<comment type="cofactor">
    <cofactor evidence="16">
        <name>Mg(2+)</name>
        <dbReference type="ChEBI" id="CHEBI:18420"/>
    </cofactor>
</comment>
<evidence type="ECO:0000256" key="14">
    <source>
        <dbReference type="ARBA" id="ARBA00022884"/>
    </source>
</evidence>
<dbReference type="FunFam" id="1.10.1520.10:FF:000001">
    <property type="entry name" value="Ribonuclease 3"/>
    <property type="match status" value="1"/>
</dbReference>
<dbReference type="PANTHER" id="PTHR14950:SF37">
    <property type="entry name" value="ENDORIBONUCLEASE DICER"/>
    <property type="match status" value="1"/>
</dbReference>
<dbReference type="Pfam" id="PF00035">
    <property type="entry name" value="dsrm"/>
    <property type="match status" value="1"/>
</dbReference>
<evidence type="ECO:0000256" key="7">
    <source>
        <dbReference type="ARBA" id="ARBA00022664"/>
    </source>
</evidence>
<comment type="function">
    <text evidence="15 16">Digests double-stranded RNA. Involved in the processing of primary rRNA transcript to yield the immediate precursors to the large and small rRNAs (23S and 16S). Processes some mRNAs, and tRNAs when they are encoded in the rRNA operon. Processes pre-crRNA and tracrRNA of type II CRISPR loci if present in the organism.</text>
</comment>
<evidence type="ECO:0000256" key="4">
    <source>
        <dbReference type="ARBA" id="ARBA00011738"/>
    </source>
</evidence>
<evidence type="ECO:0000313" key="19">
    <source>
        <dbReference type="EMBL" id="ASJ74454.1"/>
    </source>
</evidence>
<dbReference type="HAMAP" id="MF_00104">
    <property type="entry name" value="RNase_III"/>
    <property type="match status" value="1"/>
</dbReference>
<dbReference type="GO" id="GO:0019843">
    <property type="term" value="F:rRNA binding"/>
    <property type="evidence" value="ECO:0007669"/>
    <property type="project" value="UniProtKB-KW"/>
</dbReference>
<dbReference type="NCBIfam" id="TIGR02191">
    <property type="entry name" value="RNaseIII"/>
    <property type="match status" value="1"/>
</dbReference>
<comment type="subunit">
    <text evidence="4 16">Homodimer.</text>
</comment>
<protein>
    <recommendedName>
        <fullName evidence="16">Ribonuclease 3</fullName>
        <ecNumber evidence="16">3.1.26.3</ecNumber>
    </recommendedName>
    <alternativeName>
        <fullName evidence="16">Ribonuclease III</fullName>
        <shortName evidence="16">RNase III</shortName>
    </alternativeName>
</protein>
<dbReference type="EC" id="3.1.26.3" evidence="16"/>
<dbReference type="CDD" id="cd10845">
    <property type="entry name" value="DSRM_RNAse_III_family"/>
    <property type="match status" value="1"/>
</dbReference>
<dbReference type="AlphaFoldDB" id="A0A2Z2P3R0"/>